<dbReference type="PANTHER" id="PTHR13410:SF9">
    <property type="entry name" value="PROTEIN PBDC1"/>
    <property type="match status" value="1"/>
</dbReference>
<dbReference type="GeneID" id="93652504"/>
<name>A0A8H7ZAN0_9ASCO</name>
<dbReference type="AlphaFoldDB" id="A0A8H7ZAN0"/>
<comment type="caution">
    <text evidence="6">The sequence shown here is derived from an EMBL/GenBank/DDBJ whole genome shotgun (WGS) entry which is preliminary data.</text>
</comment>
<sequence length="154" mass="17954">MSEFVVGGQAIDPEKAENMEEIEMQFAVKAVHQAETYWSLLEKVPGSQLRLTKYDNEIFNKLLEDFPEFKEKSAAASINEDEMKSAEGKAKWRSFIESFSDIEEYNFGTLLRLRADQEYGQDTTIFAVRMQFYAVEIARNRYGFNDWIYESAKK</sequence>
<organism evidence="6 7">
    <name type="scientific">Candida metapsilosis</name>
    <dbReference type="NCBI Taxonomy" id="273372"/>
    <lineage>
        <taxon>Eukaryota</taxon>
        <taxon>Fungi</taxon>
        <taxon>Dikarya</taxon>
        <taxon>Ascomycota</taxon>
        <taxon>Saccharomycotina</taxon>
        <taxon>Pichiomycetes</taxon>
        <taxon>Debaryomycetaceae</taxon>
        <taxon>Candida/Lodderomyces clade</taxon>
        <taxon>Candida</taxon>
    </lineage>
</organism>
<accession>A0A8H7ZAN0</accession>
<dbReference type="GO" id="GO:0005737">
    <property type="term" value="C:cytoplasm"/>
    <property type="evidence" value="ECO:0007669"/>
    <property type="project" value="UniProtKB-SubCell"/>
</dbReference>
<keyword evidence="2" id="KW-0963">Cytoplasm</keyword>
<dbReference type="EMBL" id="JAEOAQ010000005">
    <property type="protein sequence ID" value="KAG5418347.1"/>
    <property type="molecule type" value="Genomic_DNA"/>
</dbReference>
<dbReference type="FunFam" id="1.10.3560.10:FF:000001">
    <property type="entry name" value="Protein PBDC1 homolog"/>
    <property type="match status" value="1"/>
</dbReference>
<evidence type="ECO:0000256" key="1">
    <source>
        <dbReference type="ARBA" id="ARBA00004496"/>
    </source>
</evidence>
<dbReference type="InterPro" id="IPR023139">
    <property type="entry name" value="PBDC1-like_dom_sf"/>
</dbReference>
<dbReference type="InterPro" id="IPR008476">
    <property type="entry name" value="PBDC1_metazoa/fungi"/>
</dbReference>
<reference evidence="6 7" key="1">
    <citation type="submission" date="2020-12" db="EMBL/GenBank/DDBJ databases">
        <title>Effect of drift, selection, and recombination on the evolution of hybrid genomes in Candida yeast pathogens.</title>
        <authorList>
            <person name="Mixao V."/>
            <person name="Ksiezopolska E."/>
            <person name="Saus E."/>
            <person name="Boekhout T."/>
            <person name="Gacser A."/>
            <person name="Gabaldon T."/>
        </authorList>
    </citation>
    <scope>NUCLEOTIDE SEQUENCE [LARGE SCALE GENOMIC DNA]</scope>
    <source>
        <strain evidence="6 7">BP57</strain>
    </source>
</reference>
<dbReference type="OrthoDB" id="10248897at2759"/>
<keyword evidence="7" id="KW-1185">Reference proteome</keyword>
<evidence type="ECO:0000313" key="6">
    <source>
        <dbReference type="EMBL" id="KAG5418347.1"/>
    </source>
</evidence>
<dbReference type="RefSeq" id="XP_067547463.1">
    <property type="nucleotide sequence ID" value="XM_067692886.1"/>
</dbReference>
<evidence type="ECO:0000313" key="7">
    <source>
        <dbReference type="Proteomes" id="UP000669133"/>
    </source>
</evidence>
<dbReference type="Proteomes" id="UP000669133">
    <property type="component" value="Unassembled WGS sequence"/>
</dbReference>
<evidence type="ECO:0000256" key="2">
    <source>
        <dbReference type="ARBA" id="ARBA00022490"/>
    </source>
</evidence>
<gene>
    <name evidence="6" type="ORF">I9W82_003875</name>
</gene>
<evidence type="ECO:0000259" key="5">
    <source>
        <dbReference type="Pfam" id="PF04669"/>
    </source>
</evidence>
<evidence type="ECO:0000256" key="3">
    <source>
        <dbReference type="ARBA" id="ARBA00061201"/>
    </source>
</evidence>
<proteinExistence type="inferred from homology"/>
<comment type="subcellular location">
    <subcellularLocation>
        <location evidence="1">Cytoplasm</location>
    </subcellularLocation>
</comment>
<dbReference type="Gene3D" id="1.10.3560.10">
    <property type="entry name" value="yst0336 like domain"/>
    <property type="match status" value="1"/>
</dbReference>
<dbReference type="Pfam" id="PF04669">
    <property type="entry name" value="PBDC1"/>
    <property type="match status" value="1"/>
</dbReference>
<comment type="similarity">
    <text evidence="3">Belongs to the PBDC1 family.</text>
</comment>
<protein>
    <recommendedName>
        <fullName evidence="4">Protein PBDC1 homolog</fullName>
    </recommendedName>
</protein>
<dbReference type="InterPro" id="IPR021148">
    <property type="entry name" value="Polysacc_synth_dom"/>
</dbReference>
<evidence type="ECO:0000256" key="4">
    <source>
        <dbReference type="ARBA" id="ARBA00069779"/>
    </source>
</evidence>
<feature type="domain" description="Polysaccharide biosynthesis" evidence="5">
    <location>
        <begin position="22"/>
        <end position="150"/>
    </location>
</feature>
<dbReference type="PANTHER" id="PTHR13410">
    <property type="entry name" value="PROTEIN PBDC1"/>
    <property type="match status" value="1"/>
</dbReference>